<proteinExistence type="predicted"/>
<dbReference type="InterPro" id="IPR004245">
    <property type="entry name" value="DUF229"/>
</dbReference>
<dbReference type="EMBL" id="HACG01025922">
    <property type="protein sequence ID" value="CEK72787.1"/>
    <property type="molecule type" value="Transcribed_RNA"/>
</dbReference>
<name>A0A0B6ZWQ1_9EUPU</name>
<dbReference type="GO" id="GO:0005615">
    <property type="term" value="C:extracellular space"/>
    <property type="evidence" value="ECO:0007669"/>
    <property type="project" value="TreeGrafter"/>
</dbReference>
<dbReference type="AlphaFoldDB" id="A0A0B6ZWQ1"/>
<organism evidence="1">
    <name type="scientific">Arion vulgaris</name>
    <dbReference type="NCBI Taxonomy" id="1028688"/>
    <lineage>
        <taxon>Eukaryota</taxon>
        <taxon>Metazoa</taxon>
        <taxon>Spiralia</taxon>
        <taxon>Lophotrochozoa</taxon>
        <taxon>Mollusca</taxon>
        <taxon>Gastropoda</taxon>
        <taxon>Heterobranchia</taxon>
        <taxon>Euthyneura</taxon>
        <taxon>Panpulmonata</taxon>
        <taxon>Eupulmonata</taxon>
        <taxon>Stylommatophora</taxon>
        <taxon>Helicina</taxon>
        <taxon>Arionoidea</taxon>
        <taxon>Arionidae</taxon>
        <taxon>Arion</taxon>
    </lineage>
</organism>
<feature type="non-terminal residue" evidence="1">
    <location>
        <position position="1"/>
    </location>
</feature>
<protein>
    <submittedName>
        <fullName evidence="1">Uncharacterized protein</fullName>
    </submittedName>
</protein>
<dbReference type="PANTHER" id="PTHR10974">
    <property type="entry name" value="FI08016P-RELATED"/>
    <property type="match status" value="1"/>
</dbReference>
<feature type="non-terminal residue" evidence="1">
    <location>
        <position position="147"/>
    </location>
</feature>
<sequence length="147" mass="17493">SKQNFQRLMPKTRNFLLNDLNAIELHKYNQLAENTYPNTVPILTGKSQYELIRSDWAPNQFFDYINDDFIWNDFRKVGYRTGLMFDRYNTAFHFQKKGWDKQPVDYYNRASIIARLDIMGLHGPDMDCDGDIPEITLNHNFWIQMAS</sequence>
<reference evidence="1" key="1">
    <citation type="submission" date="2014-12" db="EMBL/GenBank/DDBJ databases">
        <title>Insight into the proteome of Arion vulgaris.</title>
        <authorList>
            <person name="Aradska J."/>
            <person name="Bulat T."/>
            <person name="Smidak R."/>
            <person name="Sarate P."/>
            <person name="Gangsoo J."/>
            <person name="Sialana F."/>
            <person name="Bilban M."/>
            <person name="Lubec G."/>
        </authorList>
    </citation>
    <scope>NUCLEOTIDE SEQUENCE</scope>
    <source>
        <tissue evidence="1">Skin</tissue>
    </source>
</reference>
<evidence type="ECO:0000313" key="1">
    <source>
        <dbReference type="EMBL" id="CEK72787.1"/>
    </source>
</evidence>
<dbReference type="Pfam" id="PF02995">
    <property type="entry name" value="DUF229"/>
    <property type="match status" value="1"/>
</dbReference>
<dbReference type="PANTHER" id="PTHR10974:SF1">
    <property type="entry name" value="FI08016P-RELATED"/>
    <property type="match status" value="1"/>
</dbReference>
<gene>
    <name evidence="1" type="primary">ORF83953</name>
</gene>
<accession>A0A0B6ZWQ1</accession>